<dbReference type="GO" id="GO:0016787">
    <property type="term" value="F:hydrolase activity"/>
    <property type="evidence" value="ECO:0007669"/>
    <property type="project" value="UniProtKB-KW"/>
</dbReference>
<proteinExistence type="predicted"/>
<dbReference type="RefSeq" id="WP_008482063.1">
    <property type="nucleotide sequence ID" value="NZ_AMRI01000001.1"/>
</dbReference>
<dbReference type="GO" id="GO:0046872">
    <property type="term" value="F:metal ion binding"/>
    <property type="evidence" value="ECO:0007669"/>
    <property type="project" value="UniProtKB-KW"/>
</dbReference>
<dbReference type="eggNOG" id="COG0491">
    <property type="taxonomic scope" value="Bacteria"/>
</dbReference>
<keyword evidence="7" id="KW-1185">Reference proteome</keyword>
<keyword evidence="4" id="KW-0862">Zinc</keyword>
<feature type="domain" description="Metallo-beta-lactamase" evidence="5">
    <location>
        <begin position="50"/>
        <end position="233"/>
    </location>
</feature>
<sequence>MKYLADLLLLLSLNSFSSEEIEVIPERTDKNGYVEPFKMFDDLYYVGDKWVSSYLVKTSAGLVLIDSLESPYGHWIPESIEKLGLDPKEIKYILITHGHSDHVGSAEYLQSKYNAKVIMSYEDFILARSQSAKYSEESHFLLPSIDSFAKDNDELVVGEKTFKFYLTPGHTRGCLSIEFYVQDNGVEHRAFVVGGHGTNFIGLDLAEKYIRTIERIKRVSQTPPVVEVNLANHPQWAQLFERREKRSEARNPFIDSDGFKKFIAVLESRGSKKLQEEKSKASE</sequence>
<reference evidence="6 7" key="1">
    <citation type="journal article" date="2012" name="J. Bacteriol.">
        <title>Genome Sequence of Gallaecimonas xiamenensis Type Strain 3-C-1.</title>
        <authorList>
            <person name="Lai Q."/>
            <person name="Wang L."/>
            <person name="Wang W."/>
            <person name="Shao Z."/>
        </authorList>
    </citation>
    <scope>NUCLEOTIDE SEQUENCE [LARGE SCALE GENOMIC DNA]</scope>
    <source>
        <strain evidence="6 7">3-C-1</strain>
    </source>
</reference>
<organism evidence="6 7">
    <name type="scientific">Gallaecimonas xiamenensis 3-C-1</name>
    <dbReference type="NCBI Taxonomy" id="745411"/>
    <lineage>
        <taxon>Bacteria</taxon>
        <taxon>Pseudomonadati</taxon>
        <taxon>Pseudomonadota</taxon>
        <taxon>Gammaproteobacteria</taxon>
        <taxon>Enterobacterales</taxon>
        <taxon>Gallaecimonadaceae</taxon>
        <taxon>Gallaecimonas</taxon>
    </lineage>
</organism>
<dbReference type="STRING" id="745411.B3C1_00060"/>
<evidence type="ECO:0000256" key="1">
    <source>
        <dbReference type="ARBA" id="ARBA00001947"/>
    </source>
</evidence>
<keyword evidence="3" id="KW-0378">Hydrolase</keyword>
<gene>
    <name evidence="6" type="ORF">B3C1_00060</name>
</gene>
<dbReference type="Pfam" id="PF00753">
    <property type="entry name" value="Lactamase_B"/>
    <property type="match status" value="1"/>
</dbReference>
<dbReference type="SUPFAM" id="SSF56281">
    <property type="entry name" value="Metallo-hydrolase/oxidoreductase"/>
    <property type="match status" value="1"/>
</dbReference>
<dbReference type="AlphaFoldDB" id="K2J459"/>
<dbReference type="Gene3D" id="3.60.15.10">
    <property type="entry name" value="Ribonuclease Z/Hydroxyacylglutathione hydrolase-like"/>
    <property type="match status" value="1"/>
</dbReference>
<keyword evidence="2" id="KW-0479">Metal-binding</keyword>
<evidence type="ECO:0000259" key="5">
    <source>
        <dbReference type="SMART" id="SM00849"/>
    </source>
</evidence>
<evidence type="ECO:0000256" key="2">
    <source>
        <dbReference type="ARBA" id="ARBA00022723"/>
    </source>
</evidence>
<dbReference type="SMART" id="SM00849">
    <property type="entry name" value="Lactamase_B"/>
    <property type="match status" value="1"/>
</dbReference>
<evidence type="ECO:0000256" key="4">
    <source>
        <dbReference type="ARBA" id="ARBA00022833"/>
    </source>
</evidence>
<dbReference type="Proteomes" id="UP000006755">
    <property type="component" value="Unassembled WGS sequence"/>
</dbReference>
<accession>K2J459</accession>
<name>K2J459_9GAMM</name>
<dbReference type="PANTHER" id="PTHR46233">
    <property type="entry name" value="HYDROXYACYLGLUTATHIONE HYDROLASE GLOC"/>
    <property type="match status" value="1"/>
</dbReference>
<dbReference type="InterPro" id="IPR036866">
    <property type="entry name" value="RibonucZ/Hydroxyglut_hydro"/>
</dbReference>
<dbReference type="CDD" id="cd16280">
    <property type="entry name" value="metallo-hydrolase-like_MBL-fold"/>
    <property type="match status" value="1"/>
</dbReference>
<evidence type="ECO:0000313" key="7">
    <source>
        <dbReference type="Proteomes" id="UP000006755"/>
    </source>
</evidence>
<evidence type="ECO:0000313" key="6">
    <source>
        <dbReference type="EMBL" id="EKE77806.1"/>
    </source>
</evidence>
<comment type="cofactor">
    <cofactor evidence="1">
        <name>Zn(2+)</name>
        <dbReference type="ChEBI" id="CHEBI:29105"/>
    </cofactor>
</comment>
<dbReference type="EMBL" id="AMRI01000001">
    <property type="protein sequence ID" value="EKE77806.1"/>
    <property type="molecule type" value="Genomic_DNA"/>
</dbReference>
<dbReference type="OrthoDB" id="9802991at2"/>
<dbReference type="InterPro" id="IPR001279">
    <property type="entry name" value="Metallo-B-lactamas"/>
</dbReference>
<protein>
    <submittedName>
        <fullName evidence="6">Metallo-beta-lactamase</fullName>
    </submittedName>
</protein>
<dbReference type="InterPro" id="IPR051453">
    <property type="entry name" value="MBL_Glyoxalase_II"/>
</dbReference>
<dbReference type="PANTHER" id="PTHR46233:SF3">
    <property type="entry name" value="HYDROXYACYLGLUTATHIONE HYDROLASE GLOC"/>
    <property type="match status" value="1"/>
</dbReference>
<evidence type="ECO:0000256" key="3">
    <source>
        <dbReference type="ARBA" id="ARBA00022801"/>
    </source>
</evidence>
<comment type="caution">
    <text evidence="6">The sequence shown here is derived from an EMBL/GenBank/DDBJ whole genome shotgun (WGS) entry which is preliminary data.</text>
</comment>